<dbReference type="OrthoDB" id="376826at2759"/>
<dbReference type="GO" id="GO:0005811">
    <property type="term" value="C:lipid droplet"/>
    <property type="evidence" value="ECO:0007669"/>
    <property type="project" value="TreeGrafter"/>
</dbReference>
<comment type="caution">
    <text evidence="3">The sequence shown here is derived from an EMBL/GenBank/DDBJ whole genome shotgun (WGS) entry which is preliminary data.</text>
</comment>
<sequence>MGRILRHQLTDNGQNVYVKPSESNGNTNEKEDQYFVDRIASIPLVKDGVSTAQAMANKTSIGRFALSTANSTFSTVAQYATINQPKYLQTYYQTYLQPQIKRADAFGCRSLDTLQSKIPIINQPSSEIINTLTQPSYQIIDGVKIRIDNTIQTVTHPAHVVVQNANKKFSTVVDSFEGVVDKYLPPSSNGHNDNTTANGNAKQVNKEKVVSNDNQLKRVYGVLNEASHRLTVMVTDQVNRSTSGIPKSRQDVSDLALVKKLQKNIKFVQDTLAQSIIVYSDAAQKRLPDSVISRAHQANDFFTHVTTSIQQQVADLVEYIKSPEAPEWLKQRLTDAVKTVNEQLSYIKTEFARTDINYVAKVKGIASNLQKQVLPLLENMNSQIKIYADILKEKAQNEMNTPLHYFGINQKIKVD</sequence>
<feature type="region of interest" description="Disordered" evidence="2">
    <location>
        <begin position="183"/>
        <end position="208"/>
    </location>
</feature>
<gene>
    <name evidence="3" type="ORF">INT46_007526</name>
</gene>
<protein>
    <submittedName>
        <fullName evidence="3">Uncharacterized protein</fullName>
    </submittedName>
</protein>
<accession>A0A8H7RPA3</accession>
<organism evidence="3 4">
    <name type="scientific">Mucor plumbeus</name>
    <dbReference type="NCBI Taxonomy" id="97098"/>
    <lineage>
        <taxon>Eukaryota</taxon>
        <taxon>Fungi</taxon>
        <taxon>Fungi incertae sedis</taxon>
        <taxon>Mucoromycota</taxon>
        <taxon>Mucoromycotina</taxon>
        <taxon>Mucoromycetes</taxon>
        <taxon>Mucorales</taxon>
        <taxon>Mucorineae</taxon>
        <taxon>Mucoraceae</taxon>
        <taxon>Mucor</taxon>
    </lineage>
</organism>
<dbReference type="AlphaFoldDB" id="A0A8H7RPA3"/>
<evidence type="ECO:0000256" key="1">
    <source>
        <dbReference type="ARBA" id="ARBA00006311"/>
    </source>
</evidence>
<comment type="similarity">
    <text evidence="1">Belongs to the perilipin family.</text>
</comment>
<dbReference type="PANTHER" id="PTHR14024:SF49">
    <property type="entry name" value="LIPID STORAGE DROPLETS SURFACE-BINDING PROTEIN 1"/>
    <property type="match status" value="1"/>
</dbReference>
<dbReference type="EMBL" id="JAEPRC010000038">
    <property type="protein sequence ID" value="KAG2213313.1"/>
    <property type="molecule type" value="Genomic_DNA"/>
</dbReference>
<dbReference type="Proteomes" id="UP000650833">
    <property type="component" value="Unassembled WGS sequence"/>
</dbReference>
<name>A0A8H7RPA3_9FUNG</name>
<dbReference type="PANTHER" id="PTHR14024">
    <property type="entry name" value="PERILIPIN"/>
    <property type="match status" value="1"/>
</dbReference>
<dbReference type="InterPro" id="IPR004279">
    <property type="entry name" value="Perilipin"/>
</dbReference>
<dbReference type="GO" id="GO:0010890">
    <property type="term" value="P:positive regulation of triglyceride storage"/>
    <property type="evidence" value="ECO:0007669"/>
    <property type="project" value="TreeGrafter"/>
</dbReference>
<feature type="compositionally biased region" description="Polar residues" evidence="2">
    <location>
        <begin position="186"/>
        <end position="203"/>
    </location>
</feature>
<evidence type="ECO:0000256" key="2">
    <source>
        <dbReference type="SAM" id="MobiDB-lite"/>
    </source>
</evidence>
<proteinExistence type="inferred from homology"/>
<dbReference type="GO" id="GO:0019915">
    <property type="term" value="P:lipid storage"/>
    <property type="evidence" value="ECO:0007669"/>
    <property type="project" value="TreeGrafter"/>
</dbReference>
<reference evidence="3" key="1">
    <citation type="submission" date="2020-12" db="EMBL/GenBank/DDBJ databases">
        <title>Metabolic potential, ecology and presence of endohyphal bacteria is reflected in genomic diversity of Mucoromycotina.</title>
        <authorList>
            <person name="Muszewska A."/>
            <person name="Okrasinska A."/>
            <person name="Steczkiewicz K."/>
            <person name="Drgas O."/>
            <person name="Orlowska M."/>
            <person name="Perlinska-Lenart U."/>
            <person name="Aleksandrzak-Piekarczyk T."/>
            <person name="Szatraj K."/>
            <person name="Zielenkiewicz U."/>
            <person name="Pilsyk S."/>
            <person name="Malc E."/>
            <person name="Mieczkowski P."/>
            <person name="Kruszewska J.S."/>
            <person name="Biernat P."/>
            <person name="Pawlowska J."/>
        </authorList>
    </citation>
    <scope>NUCLEOTIDE SEQUENCE</scope>
    <source>
        <strain evidence="3">CBS 226.32</strain>
    </source>
</reference>
<dbReference type="GO" id="GO:0005829">
    <property type="term" value="C:cytosol"/>
    <property type="evidence" value="ECO:0007669"/>
    <property type="project" value="TreeGrafter"/>
</dbReference>
<keyword evidence="4" id="KW-1185">Reference proteome</keyword>
<evidence type="ECO:0000313" key="3">
    <source>
        <dbReference type="EMBL" id="KAG2213313.1"/>
    </source>
</evidence>
<dbReference type="Pfam" id="PF03036">
    <property type="entry name" value="Perilipin"/>
    <property type="match status" value="1"/>
</dbReference>
<evidence type="ECO:0000313" key="4">
    <source>
        <dbReference type="Proteomes" id="UP000650833"/>
    </source>
</evidence>